<dbReference type="EMBL" id="CP090166">
    <property type="protein sequence ID" value="UJO16274.1"/>
    <property type="molecule type" value="Genomic_DNA"/>
</dbReference>
<dbReference type="InterPro" id="IPR001138">
    <property type="entry name" value="Zn2Cys6_DnaBD"/>
</dbReference>
<feature type="compositionally biased region" description="Basic residues" evidence="2">
    <location>
        <begin position="62"/>
        <end position="83"/>
    </location>
</feature>
<evidence type="ECO:0008006" key="5">
    <source>
        <dbReference type="Google" id="ProtNLM"/>
    </source>
</evidence>
<feature type="region of interest" description="Disordered" evidence="2">
    <location>
        <begin position="571"/>
        <end position="602"/>
    </location>
</feature>
<sequence length="602" mass="67196">MAAESLGRHCVACHKLKKGCDGANPCEYCSHKGIACVEYIRKKVKRATLQNEMGEHGEMRRRGQANKRRKTGHTPGRLPRRHKPGEAEEVLEENMQETPMIFEDTRWTLRAKLNYTQHVKYSCCTKILTTLWLVDEDGEAVKIGELKSAIINKTDDTWILELLNPKSCSRALLSKHEVGGRARVGEMRRVLQMIFDEQGHVRDIEELQRDIYHLTGDKIHYVSVFKLEPALRSAGLGVAAMTLYHKALTSGQGNLPFEGYSVLSPAALIDEYETYEKRVIAAGGMPKSYLQVEDALINFYAKMLYYTLVLGDRKQDARAITVVARPITEELARLELDLLKERMKARLPLQDAVLATRDEDTSVERIRRAHGRVVARLVRTAEAERQYHVEMKDFGDTVDTVTSADSFKDIDGGADVSQLQDLVNHLKSARSISMQQIFQRLNLSVTQLRDLQNHIQSGRAQRTAALIRQGMLKLRRPPRNATTNSQNQERDAEKDASAQTYTQSDAGRQIAQALETFSMSTTPPPKMPSERERASMVLQSRTGDGTDGEDITVVEPEGQVEGTAVVIADSGTAVAERDTGEQGEQIDGPTGGVQLEEGDKGA</sequence>
<evidence type="ECO:0000256" key="2">
    <source>
        <dbReference type="SAM" id="MobiDB-lite"/>
    </source>
</evidence>
<evidence type="ECO:0000313" key="4">
    <source>
        <dbReference type="Proteomes" id="UP000756132"/>
    </source>
</evidence>
<dbReference type="RefSeq" id="XP_047760640.1">
    <property type="nucleotide sequence ID" value="XM_047904392.1"/>
</dbReference>
<proteinExistence type="predicted"/>
<dbReference type="GO" id="GO:0008270">
    <property type="term" value="F:zinc ion binding"/>
    <property type="evidence" value="ECO:0007669"/>
    <property type="project" value="InterPro"/>
</dbReference>
<feature type="region of interest" description="Disordered" evidence="2">
    <location>
        <begin position="50"/>
        <end position="87"/>
    </location>
</feature>
<dbReference type="Proteomes" id="UP000756132">
    <property type="component" value="Chromosome 4"/>
</dbReference>
<gene>
    <name evidence="3" type="ORF">CLAFUR5_05244</name>
</gene>
<reference evidence="3" key="1">
    <citation type="submission" date="2021-12" db="EMBL/GenBank/DDBJ databases">
        <authorList>
            <person name="Zaccaron A."/>
            <person name="Stergiopoulos I."/>
        </authorList>
    </citation>
    <scope>NUCLEOTIDE SEQUENCE</scope>
    <source>
        <strain evidence="3">Race5_Kim</strain>
    </source>
</reference>
<name>A0A9Q8P7M5_PASFU</name>
<dbReference type="GO" id="GO:0000981">
    <property type="term" value="F:DNA-binding transcription factor activity, RNA polymerase II-specific"/>
    <property type="evidence" value="ECO:0007669"/>
    <property type="project" value="InterPro"/>
</dbReference>
<organism evidence="3 4">
    <name type="scientific">Passalora fulva</name>
    <name type="common">Tomato leaf mold</name>
    <name type="synonym">Cladosporium fulvum</name>
    <dbReference type="NCBI Taxonomy" id="5499"/>
    <lineage>
        <taxon>Eukaryota</taxon>
        <taxon>Fungi</taxon>
        <taxon>Dikarya</taxon>
        <taxon>Ascomycota</taxon>
        <taxon>Pezizomycotina</taxon>
        <taxon>Dothideomycetes</taxon>
        <taxon>Dothideomycetidae</taxon>
        <taxon>Mycosphaerellales</taxon>
        <taxon>Mycosphaerellaceae</taxon>
        <taxon>Fulvia</taxon>
    </lineage>
</organism>
<protein>
    <recommendedName>
        <fullName evidence="5">Zn(2)-C6 fungal-type domain-containing protein</fullName>
    </recommendedName>
</protein>
<evidence type="ECO:0000313" key="3">
    <source>
        <dbReference type="EMBL" id="UJO16274.1"/>
    </source>
</evidence>
<dbReference type="CDD" id="cd00067">
    <property type="entry name" value="GAL4"/>
    <property type="match status" value="1"/>
</dbReference>
<feature type="region of interest" description="Disordered" evidence="2">
    <location>
        <begin position="470"/>
        <end position="504"/>
    </location>
</feature>
<evidence type="ECO:0000256" key="1">
    <source>
        <dbReference type="ARBA" id="ARBA00023242"/>
    </source>
</evidence>
<keyword evidence="1" id="KW-0539">Nucleus</keyword>
<dbReference type="OrthoDB" id="10655631at2759"/>
<accession>A0A9Q8P7M5</accession>
<dbReference type="GeneID" id="71985122"/>
<reference evidence="3" key="2">
    <citation type="journal article" date="2022" name="Microb. Genom.">
        <title>A chromosome-scale genome assembly of the tomato pathogen Cladosporium fulvum reveals a compartmentalized genome architecture and the presence of a dispensable chromosome.</title>
        <authorList>
            <person name="Zaccaron A.Z."/>
            <person name="Chen L.H."/>
            <person name="Samaras A."/>
            <person name="Stergiopoulos I."/>
        </authorList>
    </citation>
    <scope>NUCLEOTIDE SEQUENCE</scope>
    <source>
        <strain evidence="3">Race5_Kim</strain>
    </source>
</reference>
<keyword evidence="4" id="KW-1185">Reference proteome</keyword>
<dbReference type="AlphaFoldDB" id="A0A9Q8P7M5"/>
<dbReference type="InterPro" id="IPR036864">
    <property type="entry name" value="Zn2-C6_fun-type_DNA-bd_sf"/>
</dbReference>
<dbReference type="KEGG" id="ffu:CLAFUR5_05244"/>
<dbReference type="SUPFAM" id="SSF57701">
    <property type="entry name" value="Zn2/Cys6 DNA-binding domain"/>
    <property type="match status" value="1"/>
</dbReference>